<feature type="region of interest" description="Disordered" evidence="1">
    <location>
        <begin position="79"/>
        <end position="100"/>
    </location>
</feature>
<accession>A0A485KYD5</accession>
<dbReference type="EMBL" id="CAADRA010005472">
    <property type="protein sequence ID" value="VFT90273.1"/>
    <property type="molecule type" value="Genomic_DNA"/>
</dbReference>
<sequence length="100" mass="11100">MASIAPFSPHQVATPVHPLPQEDQRLATSPPPHRRHRLSSADEFLPVHHHHHHSRPHHHQVLDVNLALHSTMRATKGIERRVATSTRAAAPVSPTTTSTL</sequence>
<feature type="compositionally biased region" description="Basic residues" evidence="1">
    <location>
        <begin position="47"/>
        <end position="59"/>
    </location>
</feature>
<protein>
    <submittedName>
        <fullName evidence="3">Aste57867_13434 protein</fullName>
    </submittedName>
</protein>
<gene>
    <name evidence="3" type="primary">Aste57867_13434</name>
    <name evidence="2" type="ORF">As57867_013384</name>
    <name evidence="3" type="ORF">ASTE57867_13434</name>
</gene>
<reference evidence="3 4" key="1">
    <citation type="submission" date="2019-03" db="EMBL/GenBank/DDBJ databases">
        <authorList>
            <person name="Gaulin E."/>
            <person name="Dumas B."/>
        </authorList>
    </citation>
    <scope>NUCLEOTIDE SEQUENCE [LARGE SCALE GENOMIC DNA]</scope>
    <source>
        <strain evidence="3">CBS 568.67</strain>
    </source>
</reference>
<feature type="compositionally biased region" description="Low complexity" evidence="1">
    <location>
        <begin position="83"/>
        <end position="100"/>
    </location>
</feature>
<dbReference type="EMBL" id="VJMH01005451">
    <property type="protein sequence ID" value="KAF0695783.1"/>
    <property type="molecule type" value="Genomic_DNA"/>
</dbReference>
<evidence type="ECO:0000313" key="2">
    <source>
        <dbReference type="EMBL" id="KAF0695783.1"/>
    </source>
</evidence>
<keyword evidence="4" id="KW-1185">Reference proteome</keyword>
<reference evidence="2" key="2">
    <citation type="submission" date="2019-06" db="EMBL/GenBank/DDBJ databases">
        <title>Genomics analysis of Aphanomyces spp. identifies a new class of oomycete effector associated with host adaptation.</title>
        <authorList>
            <person name="Gaulin E."/>
        </authorList>
    </citation>
    <scope>NUCLEOTIDE SEQUENCE</scope>
    <source>
        <strain evidence="2">CBS 578.67</strain>
    </source>
</reference>
<proteinExistence type="predicted"/>
<evidence type="ECO:0000313" key="4">
    <source>
        <dbReference type="Proteomes" id="UP000332933"/>
    </source>
</evidence>
<dbReference type="AlphaFoldDB" id="A0A485KYD5"/>
<feature type="region of interest" description="Disordered" evidence="1">
    <location>
        <begin position="1"/>
        <end position="59"/>
    </location>
</feature>
<dbReference type="Proteomes" id="UP000332933">
    <property type="component" value="Unassembled WGS sequence"/>
</dbReference>
<name>A0A485KYD5_9STRA</name>
<organism evidence="3 4">
    <name type="scientific">Aphanomyces stellatus</name>
    <dbReference type="NCBI Taxonomy" id="120398"/>
    <lineage>
        <taxon>Eukaryota</taxon>
        <taxon>Sar</taxon>
        <taxon>Stramenopiles</taxon>
        <taxon>Oomycota</taxon>
        <taxon>Saprolegniomycetes</taxon>
        <taxon>Saprolegniales</taxon>
        <taxon>Verrucalvaceae</taxon>
        <taxon>Aphanomyces</taxon>
    </lineage>
</organism>
<evidence type="ECO:0000256" key="1">
    <source>
        <dbReference type="SAM" id="MobiDB-lite"/>
    </source>
</evidence>
<evidence type="ECO:0000313" key="3">
    <source>
        <dbReference type="EMBL" id="VFT90273.1"/>
    </source>
</evidence>